<dbReference type="RefSeq" id="WP_066883860.1">
    <property type="nucleotide sequence ID" value="NZ_CP171739.1"/>
</dbReference>
<proteinExistence type="predicted"/>
<name>A0A132MM92_9ACTN</name>
<evidence type="ECO:0000313" key="3">
    <source>
        <dbReference type="Proteomes" id="UP000070188"/>
    </source>
</evidence>
<reference evidence="3" key="1">
    <citation type="submission" date="2015-04" db="EMBL/GenBank/DDBJ databases">
        <title>Physiological reanalysis, assessment of diazotrophy, and genome sequences of multiple isolates of Streptomyces thermoautotrophicus.</title>
        <authorList>
            <person name="MacKellar D.C."/>
            <person name="Lieber L."/>
            <person name="Norman J."/>
            <person name="Bolger A."/>
            <person name="Tobin C."/>
            <person name="Murray J.W."/>
            <person name="Chang R."/>
            <person name="Ford T."/>
            <person name="Nguyen P.Q."/>
            <person name="Woodward J."/>
            <person name="Permingeat H."/>
            <person name="Joshi N.S."/>
            <person name="Silver P.A."/>
            <person name="Usadel B."/>
            <person name="Rutherford A.W."/>
            <person name="Friesen M."/>
            <person name="Prell J."/>
        </authorList>
    </citation>
    <scope>NUCLEOTIDE SEQUENCE [LARGE SCALE GENOMIC DNA]</scope>
    <source>
        <strain evidence="3">H1</strain>
    </source>
</reference>
<dbReference type="InterPro" id="IPR007278">
    <property type="entry name" value="DUF397"/>
</dbReference>
<gene>
    <name evidence="2" type="ORF">LI90_543</name>
</gene>
<keyword evidence="3" id="KW-1185">Reference proteome</keyword>
<evidence type="ECO:0000313" key="2">
    <source>
        <dbReference type="EMBL" id="KWW98913.1"/>
    </source>
</evidence>
<dbReference type="PATRIC" id="fig|1469144.10.peg.641"/>
<protein>
    <recommendedName>
        <fullName evidence="1">DUF397 domain-containing protein</fullName>
    </recommendedName>
</protein>
<dbReference type="OrthoDB" id="4558943at2"/>
<evidence type="ECO:0000259" key="1">
    <source>
        <dbReference type="Pfam" id="PF04149"/>
    </source>
</evidence>
<dbReference type="STRING" id="1469144.LI90_543"/>
<dbReference type="Proteomes" id="UP000070188">
    <property type="component" value="Unassembled WGS sequence"/>
</dbReference>
<comment type="caution">
    <text evidence="2">The sequence shown here is derived from an EMBL/GenBank/DDBJ whole genome shotgun (WGS) entry which is preliminary data.</text>
</comment>
<dbReference type="AlphaFoldDB" id="A0A132MM92"/>
<dbReference type="EMBL" id="LAXD01000001">
    <property type="protein sequence ID" value="KWW98913.1"/>
    <property type="molecule type" value="Genomic_DNA"/>
</dbReference>
<organism evidence="2 3">
    <name type="scientific">Carbonactinospora thermoautotrophica</name>
    <dbReference type="NCBI Taxonomy" id="1469144"/>
    <lineage>
        <taxon>Bacteria</taxon>
        <taxon>Bacillati</taxon>
        <taxon>Actinomycetota</taxon>
        <taxon>Actinomycetes</taxon>
        <taxon>Kitasatosporales</taxon>
        <taxon>Carbonactinosporaceae</taxon>
        <taxon>Carbonactinospora</taxon>
    </lineage>
</organism>
<dbReference type="Pfam" id="PF04149">
    <property type="entry name" value="DUF397"/>
    <property type="match status" value="1"/>
</dbReference>
<sequence>MSTPDLSRAVWRKSTRSAPNNDCVEVAFLDRDGVAVRDSKDPHGPKLVVTPHAWRAFLSGAKDGDFDLA</sequence>
<accession>A0A132MM92</accession>
<feature type="domain" description="DUF397" evidence="1">
    <location>
        <begin position="9"/>
        <end position="62"/>
    </location>
</feature>